<dbReference type="Gene3D" id="3.90.1200.10">
    <property type="match status" value="1"/>
</dbReference>
<sequence length="418" mass="49407">MEAVKEKCANVERILSSQLKGIARDAGFDNWEVERCDVRPAAQGLSGFLGDHFKLDLHLRKDNTIRIIHLFAKFLPLLNIPKAKLVMESNFFQREALMYDLFDKLGVYNDQNPWCPKALRFNETLVVMPDLSYEGYRNVAKLECLDLQHVRAVVTSMAKFHAAFACYEANRNCDLQHPHSFYDEHREGLMDKSFMDSPWLRAAAKLTYNFLKEFSTKQLDRSVEKIMIELFIDTCNDLRQREDSLNVLIHRDLWTNNIMFRYDGTHPTDAVMLDFQCVRYGPPAFDIMIFLYLTTSRKFRLAHEMEVLNHYYTVFTHCLDDVTKGKLKDYNYGRWDLFNWCEKARRFAMMETLAIHPFVLMEEHVAEETFDNPDTFVKYNDEDRSGPVLKHARENETYRSRQLEHAEEFVDRYVYKLI</sequence>
<feature type="domain" description="CHK kinase-like" evidence="1">
    <location>
        <begin position="126"/>
        <end position="321"/>
    </location>
</feature>
<evidence type="ECO:0000313" key="2">
    <source>
        <dbReference type="EMBL" id="VVD00727.1"/>
    </source>
</evidence>
<reference evidence="2 3" key="1">
    <citation type="submission" date="2017-07" db="EMBL/GenBank/DDBJ databases">
        <authorList>
            <person name="Talla V."/>
            <person name="Backstrom N."/>
        </authorList>
    </citation>
    <scope>NUCLEOTIDE SEQUENCE [LARGE SCALE GENOMIC DNA]</scope>
</reference>
<dbReference type="SUPFAM" id="SSF56112">
    <property type="entry name" value="Protein kinase-like (PK-like)"/>
    <property type="match status" value="1"/>
</dbReference>
<name>A0A5E4QT31_9NEOP</name>
<proteinExistence type="predicted"/>
<dbReference type="PANTHER" id="PTHR11012">
    <property type="entry name" value="PROTEIN KINASE-LIKE DOMAIN-CONTAINING"/>
    <property type="match status" value="1"/>
</dbReference>
<dbReference type="InterPro" id="IPR015897">
    <property type="entry name" value="CHK_kinase-like"/>
</dbReference>
<dbReference type="AlphaFoldDB" id="A0A5E4QT31"/>
<protein>
    <recommendedName>
        <fullName evidence="1">CHK kinase-like domain-containing protein</fullName>
    </recommendedName>
</protein>
<evidence type="ECO:0000259" key="1">
    <source>
        <dbReference type="SMART" id="SM00587"/>
    </source>
</evidence>
<gene>
    <name evidence="2" type="ORF">LSINAPIS_LOCUS11305</name>
</gene>
<dbReference type="SMART" id="SM00587">
    <property type="entry name" value="CHK"/>
    <property type="match status" value="1"/>
</dbReference>
<dbReference type="PANTHER" id="PTHR11012:SF48">
    <property type="entry name" value="CHK KINASE-LIKE DOMAIN-CONTAINING PROTEIN-RELATED"/>
    <property type="match status" value="1"/>
</dbReference>
<accession>A0A5E4QT31</accession>
<dbReference type="EMBL" id="FZQP02004923">
    <property type="protein sequence ID" value="VVD00727.1"/>
    <property type="molecule type" value="Genomic_DNA"/>
</dbReference>
<dbReference type="InterPro" id="IPR004119">
    <property type="entry name" value="EcKL"/>
</dbReference>
<dbReference type="InterPro" id="IPR011009">
    <property type="entry name" value="Kinase-like_dom_sf"/>
</dbReference>
<organism evidence="2 3">
    <name type="scientific">Leptidea sinapis</name>
    <dbReference type="NCBI Taxonomy" id="189913"/>
    <lineage>
        <taxon>Eukaryota</taxon>
        <taxon>Metazoa</taxon>
        <taxon>Ecdysozoa</taxon>
        <taxon>Arthropoda</taxon>
        <taxon>Hexapoda</taxon>
        <taxon>Insecta</taxon>
        <taxon>Pterygota</taxon>
        <taxon>Neoptera</taxon>
        <taxon>Endopterygota</taxon>
        <taxon>Lepidoptera</taxon>
        <taxon>Glossata</taxon>
        <taxon>Ditrysia</taxon>
        <taxon>Papilionoidea</taxon>
        <taxon>Pieridae</taxon>
        <taxon>Dismorphiinae</taxon>
        <taxon>Leptidea</taxon>
    </lineage>
</organism>
<keyword evidence="3" id="KW-1185">Reference proteome</keyword>
<evidence type="ECO:0000313" key="3">
    <source>
        <dbReference type="Proteomes" id="UP000324832"/>
    </source>
</evidence>
<dbReference type="Proteomes" id="UP000324832">
    <property type="component" value="Unassembled WGS sequence"/>
</dbReference>
<dbReference type="Pfam" id="PF02958">
    <property type="entry name" value="EcKL"/>
    <property type="match status" value="1"/>
</dbReference>